<dbReference type="GO" id="GO:0015562">
    <property type="term" value="F:efflux transmembrane transporter activity"/>
    <property type="evidence" value="ECO:0007669"/>
    <property type="project" value="InterPro"/>
</dbReference>
<comment type="similarity">
    <text evidence="1 2">Belongs to the outer membrane factor (OMF) (TC 1.B.17) family.</text>
</comment>
<comment type="caution">
    <text evidence="3">The sequence shown here is derived from an EMBL/GenBank/DDBJ whole genome shotgun (WGS) entry which is preliminary data.</text>
</comment>
<dbReference type="InterPro" id="IPR010131">
    <property type="entry name" value="MdtP/NodT-like"/>
</dbReference>
<dbReference type="Pfam" id="PF02321">
    <property type="entry name" value="OEP"/>
    <property type="match status" value="2"/>
</dbReference>
<sequence>MSHSLILSRRLMLGSMASTLALAACGQIAYDAPKADVADRFAADSPARRAGSNAWWGAFRDSQLDGLVATGLARNLDVLTAIQVIREAQANARLVGANDIPNATLEGALQRGDAQGTGTVVDQSSGTLGVSWLIDIFGANRAARRGAAAQLDAAYLSAEVARLTVASAVAQAYIDARYYQEAVVLTRQSLESRRRTLSLTREQDVLGSVSRIEVLQAEQLVTQAEAQLPALELGYDQSVNRLATLTAGRSGDLGARLRRGGSQPRARYRASVGVPADVIRARPDVRVAERQLAAAVAGVGEAQAAFYPKLTLSGNVTPIDLGSAGSMKTWAFGPQLSVPLFNAANQAQLSAAQAKAEQARLAWQSSVLNAVEEVENALAGYNRDSRAVAAQTRLVANAAESVDLARTSYELGEAGFFPVLDAERTLLDARQELANAVRQQALNFVALSVASSGGVGIPATN</sequence>
<dbReference type="Proteomes" id="UP000478740">
    <property type="component" value="Unassembled WGS sequence"/>
</dbReference>
<dbReference type="EMBL" id="WMII01000014">
    <property type="protein sequence ID" value="MTH65583.1"/>
    <property type="molecule type" value="Genomic_DNA"/>
</dbReference>
<dbReference type="PANTHER" id="PTHR30203">
    <property type="entry name" value="OUTER MEMBRANE CATION EFFLUX PROTEIN"/>
    <property type="match status" value="1"/>
</dbReference>
<dbReference type="Gene3D" id="2.20.200.10">
    <property type="entry name" value="Outer membrane efflux proteins (OEP)"/>
    <property type="match status" value="1"/>
</dbReference>
<feature type="signal peptide" evidence="2">
    <location>
        <begin position="1"/>
        <end position="23"/>
    </location>
</feature>
<dbReference type="SUPFAM" id="SSF56954">
    <property type="entry name" value="Outer membrane efflux proteins (OEP)"/>
    <property type="match status" value="1"/>
</dbReference>
<feature type="chain" id="PRO_5027144132" evidence="2">
    <location>
        <begin position="24"/>
        <end position="461"/>
    </location>
</feature>
<dbReference type="Gene3D" id="1.20.1600.10">
    <property type="entry name" value="Outer membrane efflux proteins (OEP)"/>
    <property type="match status" value="1"/>
</dbReference>
<evidence type="ECO:0000313" key="3">
    <source>
        <dbReference type="EMBL" id="MTH65583.1"/>
    </source>
</evidence>
<reference evidence="3 4" key="1">
    <citation type="submission" date="2019-11" db="EMBL/GenBank/DDBJ databases">
        <authorList>
            <person name="Dong K."/>
        </authorList>
    </citation>
    <scope>NUCLEOTIDE SEQUENCE [LARGE SCALE GENOMIC DNA]</scope>
    <source>
        <strain evidence="3 4">DK608</strain>
    </source>
</reference>
<evidence type="ECO:0000256" key="2">
    <source>
        <dbReference type="RuleBase" id="RU362097"/>
    </source>
</evidence>
<dbReference type="NCBIfam" id="TIGR01845">
    <property type="entry name" value="outer_NodT"/>
    <property type="match status" value="1"/>
</dbReference>
<evidence type="ECO:0000313" key="4">
    <source>
        <dbReference type="Proteomes" id="UP000478740"/>
    </source>
</evidence>
<keyword evidence="2" id="KW-0472">Membrane</keyword>
<organism evidence="3 4">
    <name type="scientific">Paracoccus shanxieyensis</name>
    <dbReference type="NCBI Taxonomy" id="2675752"/>
    <lineage>
        <taxon>Bacteria</taxon>
        <taxon>Pseudomonadati</taxon>
        <taxon>Pseudomonadota</taxon>
        <taxon>Alphaproteobacteria</taxon>
        <taxon>Rhodobacterales</taxon>
        <taxon>Paracoccaceae</taxon>
        <taxon>Paracoccus</taxon>
    </lineage>
</organism>
<evidence type="ECO:0000256" key="1">
    <source>
        <dbReference type="ARBA" id="ARBA00007613"/>
    </source>
</evidence>
<accession>A0A6L6IZD0</accession>
<keyword evidence="4" id="KW-1185">Reference proteome</keyword>
<keyword evidence="2" id="KW-0449">Lipoprotein</keyword>
<keyword evidence="2" id="KW-0812">Transmembrane</keyword>
<name>A0A6L6IZD0_9RHOB</name>
<dbReference type="GO" id="GO:0005886">
    <property type="term" value="C:plasma membrane"/>
    <property type="evidence" value="ECO:0007669"/>
    <property type="project" value="UniProtKB-SubCell"/>
</dbReference>
<dbReference type="RefSeq" id="WP_155045454.1">
    <property type="nucleotide sequence ID" value="NZ_WMIH01000014.1"/>
</dbReference>
<keyword evidence="2" id="KW-0564">Palmitate</keyword>
<keyword evidence="2" id="KW-1134">Transmembrane beta strand</keyword>
<proteinExistence type="inferred from homology"/>
<gene>
    <name evidence="3" type="ORF">GL284_15015</name>
</gene>
<dbReference type="AlphaFoldDB" id="A0A6L6IZD0"/>
<protein>
    <submittedName>
        <fullName evidence="3">Efflux transporter outer membrane subunit</fullName>
    </submittedName>
</protein>
<comment type="subcellular location">
    <subcellularLocation>
        <location evidence="2">Cell membrane</location>
        <topology evidence="2">Lipid-anchor</topology>
    </subcellularLocation>
</comment>
<dbReference type="InterPro" id="IPR003423">
    <property type="entry name" value="OMP_efflux"/>
</dbReference>
<keyword evidence="2" id="KW-0732">Signal</keyword>